<reference evidence="2" key="1">
    <citation type="submission" date="2022-01" db="EMBL/GenBank/DDBJ databases">
        <authorList>
            <person name="Lagorce A."/>
        </authorList>
    </citation>
    <scope>NUCLEOTIDE SEQUENCE</scope>
    <source>
        <strain evidence="2">Th15_F1_D04</strain>
    </source>
</reference>
<sequence length="590" mass="63870">MTQLFRDDESSNFFYDVTLDAKQKVIIEELVKMNREMIGSKSFGYLLYDNDAFPVLTGLDRDFFAENYMAIIEAMQRAGVYESYTIVIEQVIGDGVGIEYSSPRPRHLVINIFNVDSYQTKLITPSNLWITTPSNFGLLVPQPTSDYTLNQLTKVLQILSNPSGTYLEITFIEPVLPDSVTISDFPETVFKGDTGKLIATVRYTDGTGTNTEETPSSVVWSSSDTSILSIDQNGEYRALSSGDVTVKATATSEEDFYNNDVFGEAQVSITPIIPQTIVMSKFPPEVFKGDSGLLVATITLTNGEIIDSNSDSGVVEWSSSNDDIMTIDSNGSYSALDSGKVTITALALSEEPEYQDDVKSSSEVDVQAIIPTSAMVDKLPETMFNGESGTLITEVTYSDGSVLNTEENPEIASWSSNEESVLAVDNNGNYSALSAGNATITVIAVSDEESYQDDVIVKTSTEVVAIIAESVVIDEKLSTIEVGDTGTLTASVTYNDDSVINTVDTPNAVSWKSSDDTKLTIDANGAYNALAQSDSVTITATATGVADITDTNTLEIKEYDYTKTKLITPSNLWISTPSNLGIAVPKEDSE</sequence>
<dbReference type="InterPro" id="IPR003343">
    <property type="entry name" value="Big_2"/>
</dbReference>
<accession>A0AAU9PYR7</accession>
<dbReference type="SUPFAM" id="SSF49373">
    <property type="entry name" value="Invasin/intimin cell-adhesion fragments"/>
    <property type="match status" value="3"/>
</dbReference>
<feature type="domain" description="BIG2" evidence="1">
    <location>
        <begin position="176"/>
        <end position="259"/>
    </location>
</feature>
<dbReference type="EMBL" id="CAKMTQ010000001">
    <property type="protein sequence ID" value="CAH1521252.1"/>
    <property type="molecule type" value="Genomic_DNA"/>
</dbReference>
<dbReference type="Pfam" id="PF02368">
    <property type="entry name" value="Big_2"/>
    <property type="match status" value="2"/>
</dbReference>
<organism evidence="2 3">
    <name type="scientific">Vibrio owensii</name>
    <dbReference type="NCBI Taxonomy" id="696485"/>
    <lineage>
        <taxon>Bacteria</taxon>
        <taxon>Pseudomonadati</taxon>
        <taxon>Pseudomonadota</taxon>
        <taxon>Gammaproteobacteria</taxon>
        <taxon>Vibrionales</taxon>
        <taxon>Vibrionaceae</taxon>
        <taxon>Vibrio</taxon>
    </lineage>
</organism>
<evidence type="ECO:0000313" key="2">
    <source>
        <dbReference type="EMBL" id="CAH1521252.1"/>
    </source>
</evidence>
<dbReference type="InterPro" id="IPR008964">
    <property type="entry name" value="Invasin/intimin_cell_adhesion"/>
</dbReference>
<evidence type="ECO:0000313" key="3">
    <source>
        <dbReference type="Proteomes" id="UP001295420"/>
    </source>
</evidence>
<dbReference type="RefSeq" id="WP_409929961.1">
    <property type="nucleotide sequence ID" value="NZ_CAKMTQ010000001.1"/>
</dbReference>
<feature type="domain" description="BIG2" evidence="1">
    <location>
        <begin position="370"/>
        <end position="452"/>
    </location>
</feature>
<dbReference type="AlphaFoldDB" id="A0AAU9PYR7"/>
<dbReference type="SMART" id="SM00635">
    <property type="entry name" value="BID_2"/>
    <property type="match status" value="4"/>
</dbReference>
<name>A0AAU9PYR7_9VIBR</name>
<comment type="caution">
    <text evidence="2">The sequence shown here is derived from an EMBL/GenBank/DDBJ whole genome shotgun (WGS) entry which is preliminary data.</text>
</comment>
<proteinExistence type="predicted"/>
<dbReference type="Proteomes" id="UP001295420">
    <property type="component" value="Unassembled WGS sequence"/>
</dbReference>
<dbReference type="Gene3D" id="2.60.40.1080">
    <property type="match status" value="4"/>
</dbReference>
<feature type="domain" description="BIG2" evidence="1">
    <location>
        <begin position="280"/>
        <end position="356"/>
    </location>
</feature>
<protein>
    <recommendedName>
        <fullName evidence="1">BIG2 domain-containing protein</fullName>
    </recommendedName>
</protein>
<feature type="domain" description="BIG2" evidence="1">
    <location>
        <begin position="467"/>
        <end position="552"/>
    </location>
</feature>
<evidence type="ECO:0000259" key="1">
    <source>
        <dbReference type="SMART" id="SM00635"/>
    </source>
</evidence>
<gene>
    <name evidence="2" type="ORF">THF1D04_10727</name>
</gene>